<dbReference type="PATRIC" id="fig|1379739.3.peg.964"/>
<reference evidence="1 2" key="1">
    <citation type="submission" date="2014-06" db="EMBL/GenBank/DDBJ databases">
        <title>Genome characterization of distinct group I Clostridium botulinum lineages.</title>
        <authorList>
            <person name="Giordani F."/>
            <person name="Anselmo A."/>
            <person name="Fillo S."/>
            <person name="Palozzi A.M."/>
            <person name="Fortunato A."/>
            <person name="Gentile B."/>
            <person name="Ciammaruconi A."/>
            <person name="Anniballi F."/>
            <person name="De Medici D."/>
            <person name="Lista F."/>
        </authorList>
    </citation>
    <scope>NUCLEOTIDE SEQUENCE [LARGE SCALE GENOMIC DNA]</scope>
    <source>
        <strain evidence="1 2">B2 450</strain>
    </source>
</reference>
<dbReference type="PANTHER" id="PTHR34071">
    <property type="entry name" value="5-NITROIMIDAZOLE ANTIBIOTICS RESISTANCE PROTEIN, NIMA-FAMILY-RELATED PROTEIN-RELATED"/>
    <property type="match status" value="1"/>
</dbReference>
<protein>
    <submittedName>
        <fullName evidence="1">NimA protein</fullName>
    </submittedName>
</protein>
<dbReference type="Pfam" id="PF12900">
    <property type="entry name" value="Pyridox_ox_2"/>
    <property type="match status" value="1"/>
</dbReference>
<gene>
    <name evidence="1" type="ORF">N495_03255</name>
</gene>
<evidence type="ECO:0000313" key="2">
    <source>
        <dbReference type="Proteomes" id="UP000032250"/>
    </source>
</evidence>
<dbReference type="Proteomes" id="UP000032250">
    <property type="component" value="Unassembled WGS sequence"/>
</dbReference>
<dbReference type="SUPFAM" id="SSF50475">
    <property type="entry name" value="FMN-binding split barrel"/>
    <property type="match status" value="1"/>
</dbReference>
<dbReference type="OrthoDB" id="9794935at2"/>
<evidence type="ECO:0000313" key="1">
    <source>
        <dbReference type="EMBL" id="KIS22642.1"/>
    </source>
</evidence>
<sequence length="157" mass="17456">MQYRMKTHPLSEEGLNDLLSRVQTGSLATLNADGTPYNTPVHFVHINECIYVHGLPKGQKIDNIIRDSKVGFTVYDMQELLLDANGKPCDTNTKYESAIATGSAALVEDMGEKKMVLQKIVEKYTPHLTDAPLPENMVRGTAVIRISIAELTGKYYE</sequence>
<accession>A0A0D1BS88</accession>
<dbReference type="InterPro" id="IPR012349">
    <property type="entry name" value="Split_barrel_FMN-bd"/>
</dbReference>
<dbReference type="EMBL" id="JXSU01000007">
    <property type="protein sequence ID" value="KIS22642.1"/>
    <property type="molecule type" value="Genomic_DNA"/>
</dbReference>
<dbReference type="RefSeq" id="WP_043031430.1">
    <property type="nucleotide sequence ID" value="NZ_JXSU01000007.1"/>
</dbReference>
<dbReference type="HOGENOM" id="CLU_067890_2_2_9"/>
<dbReference type="Gene3D" id="2.30.110.10">
    <property type="entry name" value="Electron Transport, Fmn-binding Protein, Chain A"/>
    <property type="match status" value="1"/>
</dbReference>
<proteinExistence type="predicted"/>
<organism evidence="1 2">
    <name type="scientific">Clostridium botulinum B2 450</name>
    <dbReference type="NCBI Taxonomy" id="1379739"/>
    <lineage>
        <taxon>Bacteria</taxon>
        <taxon>Bacillati</taxon>
        <taxon>Bacillota</taxon>
        <taxon>Clostridia</taxon>
        <taxon>Eubacteriales</taxon>
        <taxon>Clostridiaceae</taxon>
        <taxon>Clostridium</taxon>
    </lineage>
</organism>
<comment type="caution">
    <text evidence="1">The sequence shown here is derived from an EMBL/GenBank/DDBJ whole genome shotgun (WGS) entry which is preliminary data.</text>
</comment>
<dbReference type="InterPro" id="IPR024747">
    <property type="entry name" value="Pyridox_Oxase-rel"/>
</dbReference>
<name>A0A0D1BS88_CLOBO</name>
<dbReference type="PANTHER" id="PTHR34071:SF2">
    <property type="entry name" value="FLAVIN-NUCLEOTIDE-BINDING PROTEIN"/>
    <property type="match status" value="1"/>
</dbReference>
<dbReference type="AlphaFoldDB" id="A0A0D1BS88"/>